<reference evidence="2 3" key="1">
    <citation type="submission" date="2018-06" db="EMBL/GenBank/DDBJ databases">
        <title>WGS assembly of Brassica rapa FPsc.</title>
        <authorList>
            <person name="Bowman J."/>
            <person name="Kohchi T."/>
            <person name="Yamato K."/>
            <person name="Jenkins J."/>
            <person name="Shu S."/>
            <person name="Ishizaki K."/>
            <person name="Yamaoka S."/>
            <person name="Nishihama R."/>
            <person name="Nakamura Y."/>
            <person name="Berger F."/>
            <person name="Adam C."/>
            <person name="Aki S."/>
            <person name="Althoff F."/>
            <person name="Araki T."/>
            <person name="Arteaga-Vazquez M."/>
            <person name="Balasubrmanian S."/>
            <person name="Bauer D."/>
            <person name="Boehm C."/>
            <person name="Briginshaw L."/>
            <person name="Caballero-Perez J."/>
            <person name="Catarino B."/>
            <person name="Chen F."/>
            <person name="Chiyoda S."/>
            <person name="Chovatia M."/>
            <person name="Davies K."/>
            <person name="Delmans M."/>
            <person name="Demura T."/>
            <person name="Dierschke T."/>
            <person name="Dolan L."/>
            <person name="Dorantes-Acosta A."/>
            <person name="Eklund D."/>
            <person name="Florent S."/>
            <person name="Flores-Sandoval E."/>
            <person name="Fujiyama A."/>
            <person name="Fukuzawa H."/>
            <person name="Galik B."/>
            <person name="Grimanelli D."/>
            <person name="Grimwood J."/>
            <person name="Grossniklaus U."/>
            <person name="Hamada T."/>
            <person name="Haseloff J."/>
            <person name="Hetherington A."/>
            <person name="Higo A."/>
            <person name="Hirakawa Y."/>
            <person name="Hundley H."/>
            <person name="Ikeda Y."/>
            <person name="Inoue K."/>
            <person name="Inoue S."/>
            <person name="Ishida S."/>
            <person name="Jia Q."/>
            <person name="Kakita M."/>
            <person name="Kanazawa T."/>
            <person name="Kawai Y."/>
            <person name="Kawashima T."/>
            <person name="Kennedy M."/>
            <person name="Kinose K."/>
            <person name="Kinoshita T."/>
            <person name="Kohara Y."/>
            <person name="Koide E."/>
            <person name="Komatsu K."/>
            <person name="Kopischke S."/>
            <person name="Kubo M."/>
            <person name="Kyozuka J."/>
            <person name="Lagercrantz U."/>
            <person name="Lin S."/>
            <person name="Lindquist E."/>
            <person name="Lipzen A."/>
            <person name="Lu C."/>
            <person name="Luna E."/>
            <person name="Martienssen R."/>
            <person name="Minamino N."/>
            <person name="Mizutani M."/>
            <person name="Mizutani M."/>
            <person name="Mochizuki N."/>
            <person name="Monte I."/>
            <person name="Mosher R."/>
            <person name="Nagasaki H."/>
            <person name="Nakagami H."/>
            <person name="Naramoto S."/>
            <person name="Nishitani K."/>
            <person name="Ohtani M."/>
            <person name="Okamoto T."/>
            <person name="Okumura M."/>
            <person name="Phillips J."/>
            <person name="Pollak B."/>
            <person name="Reinders A."/>
            <person name="Roevekamp M."/>
            <person name="Sano R."/>
            <person name="Sawa S."/>
            <person name="Schmid M."/>
            <person name="Shirakawa M."/>
            <person name="Solano R."/>
            <person name="Spunde A."/>
            <person name="Suetsugu N."/>
            <person name="Sugano S."/>
            <person name="Sugiyama A."/>
            <person name="Sun R."/>
            <person name="Suzuki Y."/>
            <person name="Takenaka M."/>
            <person name="Takezawa D."/>
            <person name="Tomogane H."/>
            <person name="Tsuzuki M."/>
            <person name="Ueda T."/>
            <person name="Umeda M."/>
            <person name="Ward J."/>
            <person name="Watanabe Y."/>
            <person name="Yazaki K."/>
            <person name="Yokoyama R."/>
            <person name="Yoshitake Y."/>
            <person name="Yotsui I."/>
            <person name="Zachgo S."/>
            <person name="Schmutz J."/>
        </authorList>
    </citation>
    <scope>NUCLEOTIDE SEQUENCE [LARGE SCALE GENOMIC DNA]</scope>
    <source>
        <strain evidence="3">cv. B-3</strain>
    </source>
</reference>
<accession>A0A397YIS4</accession>
<dbReference type="AlphaFoldDB" id="A0A397YIS4"/>
<dbReference type="EMBL" id="CM010634">
    <property type="protein sequence ID" value="RID53217.1"/>
    <property type="molecule type" value="Genomic_DNA"/>
</dbReference>
<evidence type="ECO:0000313" key="3">
    <source>
        <dbReference type="Proteomes" id="UP000264353"/>
    </source>
</evidence>
<name>A0A397YIS4_BRACM</name>
<feature type="region of interest" description="Disordered" evidence="1">
    <location>
        <begin position="22"/>
        <end position="54"/>
    </location>
</feature>
<protein>
    <submittedName>
        <fullName evidence="2">Uncharacterized protein</fullName>
    </submittedName>
</protein>
<dbReference type="Proteomes" id="UP000264353">
    <property type="component" value="Chromosome A7"/>
</dbReference>
<organism evidence="2 3">
    <name type="scientific">Brassica campestris</name>
    <name type="common">Field mustard</name>
    <dbReference type="NCBI Taxonomy" id="3711"/>
    <lineage>
        <taxon>Eukaryota</taxon>
        <taxon>Viridiplantae</taxon>
        <taxon>Streptophyta</taxon>
        <taxon>Embryophyta</taxon>
        <taxon>Tracheophyta</taxon>
        <taxon>Spermatophyta</taxon>
        <taxon>Magnoliopsida</taxon>
        <taxon>eudicotyledons</taxon>
        <taxon>Gunneridae</taxon>
        <taxon>Pentapetalae</taxon>
        <taxon>rosids</taxon>
        <taxon>malvids</taxon>
        <taxon>Brassicales</taxon>
        <taxon>Brassicaceae</taxon>
        <taxon>Brassiceae</taxon>
        <taxon>Brassica</taxon>
    </lineage>
</organism>
<sequence length="54" mass="6390">MSHHPPYTEEKRWMRDILNELRASEEEQEEKQELLQETGRSKNAPPPSLEDSIV</sequence>
<gene>
    <name evidence="2" type="ORF">BRARA_G00632</name>
</gene>
<proteinExistence type="predicted"/>
<evidence type="ECO:0000256" key="1">
    <source>
        <dbReference type="SAM" id="MobiDB-lite"/>
    </source>
</evidence>
<evidence type="ECO:0000313" key="2">
    <source>
        <dbReference type="EMBL" id="RID53217.1"/>
    </source>
</evidence>